<evidence type="ECO:0000313" key="5">
    <source>
        <dbReference type="EMBL" id="MEX0386551.1"/>
    </source>
</evidence>
<evidence type="ECO:0000256" key="1">
    <source>
        <dbReference type="ARBA" id="ARBA00010928"/>
    </source>
</evidence>
<dbReference type="PANTHER" id="PTHR42840:SF3">
    <property type="entry name" value="BINDING ROSSMANN FOLD OXIDOREDUCTASE, PUTATIVE (AFU_ORTHOLOGUE AFUA_2G10240)-RELATED"/>
    <property type="match status" value="1"/>
</dbReference>
<dbReference type="GO" id="GO:0050112">
    <property type="term" value="F:inositol 2-dehydrogenase (NAD+) activity"/>
    <property type="evidence" value="ECO:0007669"/>
    <property type="project" value="UniProtKB-EC"/>
</dbReference>
<feature type="domain" description="GFO/IDH/MocA-like oxidoreductase" evidence="4">
    <location>
        <begin position="134"/>
        <end position="253"/>
    </location>
</feature>
<comment type="caution">
    <text evidence="5">The sequence shown here is derived from an EMBL/GenBank/DDBJ whole genome shotgun (WGS) entry which is preliminary data.</text>
</comment>
<gene>
    <name evidence="5" type="primary">iolG</name>
    <name evidence="5" type="ORF">V6X64_06060</name>
</gene>
<evidence type="ECO:0000256" key="2">
    <source>
        <dbReference type="ARBA" id="ARBA00023002"/>
    </source>
</evidence>
<dbReference type="RefSeq" id="WP_367967019.1">
    <property type="nucleotide sequence ID" value="NZ_JBAKFJ010000001.1"/>
</dbReference>
<dbReference type="InterPro" id="IPR030827">
    <property type="entry name" value="Myo_inos_IolG"/>
</dbReference>
<evidence type="ECO:0000259" key="3">
    <source>
        <dbReference type="Pfam" id="PF01408"/>
    </source>
</evidence>
<dbReference type="InterPro" id="IPR036291">
    <property type="entry name" value="NAD(P)-bd_dom_sf"/>
</dbReference>
<dbReference type="Pfam" id="PF01408">
    <property type="entry name" value="GFO_IDH_MocA"/>
    <property type="match status" value="1"/>
</dbReference>
<name>A0ABV3S8T7_9GAMM</name>
<keyword evidence="2 5" id="KW-0560">Oxidoreductase</keyword>
<feature type="domain" description="Gfo/Idh/MocA-like oxidoreductase N-terminal" evidence="3">
    <location>
        <begin position="9"/>
        <end position="126"/>
    </location>
</feature>
<sequence length="343" mass="36705">MGDRSVQSMNVALIGAGRIGRLHARTISADAGSRLAAIADADPQAARALGEEMGVETRDVEAVLADEAIHAILIASSTNTHADLIERGTAAGKAVFCEKPVDLALARAEACATRVEATGERVMIGFNRRFDPNFQALREAYVNGEIGQGEMLMITSFDPAPPPLTYITASGGQFRDQMIHDFDIANWLWGMPKAVTAAGSCLVDPAIGEAGDTDTAIVILHYADGRLATIRNTRRASYGHDQRIELLGATGLIEVGNVTESTLIHRSAAGSRHSNPVHFFLERYMTAFDREWRAFREALLSGGPMPVTVRDGVNALLLAEAAMHSLAEQKTIAITAINAQETG</sequence>
<organism evidence="5 6">
    <name type="scientific">Spiribacter onubensis</name>
    <dbReference type="NCBI Taxonomy" id="3122420"/>
    <lineage>
        <taxon>Bacteria</taxon>
        <taxon>Pseudomonadati</taxon>
        <taxon>Pseudomonadota</taxon>
        <taxon>Gammaproteobacteria</taxon>
        <taxon>Chromatiales</taxon>
        <taxon>Ectothiorhodospiraceae</taxon>
        <taxon>Spiribacter</taxon>
    </lineage>
</organism>
<dbReference type="InterPro" id="IPR000683">
    <property type="entry name" value="Gfo/Idh/MocA-like_OxRdtase_N"/>
</dbReference>
<evidence type="ECO:0000313" key="6">
    <source>
        <dbReference type="Proteomes" id="UP001556653"/>
    </source>
</evidence>
<reference evidence="5 6" key="1">
    <citation type="submission" date="2024-02" db="EMBL/GenBank/DDBJ databases">
        <title>New especies of Spiribacter isolated from saline water.</title>
        <authorList>
            <person name="Leon M.J."/>
            <person name="De La Haba R."/>
            <person name="Sanchez-Porro C."/>
            <person name="Ventosa A."/>
        </authorList>
    </citation>
    <scope>NUCLEOTIDE SEQUENCE [LARGE SCALE GENOMIC DNA]</scope>
    <source>
        <strain evidence="6">ag22IC4-227</strain>
    </source>
</reference>
<dbReference type="Pfam" id="PF22725">
    <property type="entry name" value="GFO_IDH_MocA_C3"/>
    <property type="match status" value="1"/>
</dbReference>
<keyword evidence="6" id="KW-1185">Reference proteome</keyword>
<evidence type="ECO:0000259" key="4">
    <source>
        <dbReference type="Pfam" id="PF22725"/>
    </source>
</evidence>
<dbReference type="NCBIfam" id="TIGR04380">
    <property type="entry name" value="myo_inos_iolG"/>
    <property type="match status" value="1"/>
</dbReference>
<dbReference type="SUPFAM" id="SSF55347">
    <property type="entry name" value="Glyceraldehyde-3-phosphate dehydrogenase-like, C-terminal domain"/>
    <property type="match status" value="1"/>
</dbReference>
<comment type="similarity">
    <text evidence="1">Belongs to the Gfo/Idh/MocA family.</text>
</comment>
<accession>A0ABV3S8T7</accession>
<dbReference type="InterPro" id="IPR055170">
    <property type="entry name" value="GFO_IDH_MocA-like_dom"/>
</dbReference>
<protein>
    <submittedName>
        <fullName evidence="5">Inositol 2-dehydrogenase</fullName>
        <ecNumber evidence="5">1.1.1.18</ecNumber>
    </submittedName>
</protein>
<dbReference type="Proteomes" id="UP001556653">
    <property type="component" value="Unassembled WGS sequence"/>
</dbReference>
<proteinExistence type="inferred from homology"/>
<dbReference type="EMBL" id="JBAKFJ010000001">
    <property type="protein sequence ID" value="MEX0386551.1"/>
    <property type="molecule type" value="Genomic_DNA"/>
</dbReference>
<dbReference type="SUPFAM" id="SSF51735">
    <property type="entry name" value="NAD(P)-binding Rossmann-fold domains"/>
    <property type="match status" value="1"/>
</dbReference>
<dbReference type="Gene3D" id="3.30.360.10">
    <property type="entry name" value="Dihydrodipicolinate Reductase, domain 2"/>
    <property type="match status" value="1"/>
</dbReference>
<dbReference type="EC" id="1.1.1.18" evidence="5"/>
<dbReference type="PANTHER" id="PTHR42840">
    <property type="entry name" value="NAD(P)-BINDING ROSSMANN-FOLD SUPERFAMILY PROTEIN-RELATED"/>
    <property type="match status" value="1"/>
</dbReference>
<dbReference type="Gene3D" id="3.40.50.720">
    <property type="entry name" value="NAD(P)-binding Rossmann-like Domain"/>
    <property type="match status" value="1"/>
</dbReference>